<dbReference type="Proteomes" id="UP001194729">
    <property type="component" value="Unassembled WGS sequence"/>
</dbReference>
<gene>
    <name evidence="1" type="ORF">FNJ87_19380</name>
</gene>
<sequence length="152" mass="15829">MNAQTFNISIEEPTLIFDNGWTPFAPNADTGSLNAQVINGLAIVGTDAQINNFEVIGNSNSLFLNTSFTILGNLSTDGYIGATDGELVFSGSGAQSISGDGIIDIGQVTMTGSNTISITSVMNIHDLFTPASTTINTNGNIVFRSDMNGTAQ</sequence>
<name>A0ABS0AAE4_9FLAO</name>
<organism evidence="1 2">
    <name type="scientific">Nonlabens mediterrranea</name>
    <dbReference type="NCBI Taxonomy" id="1419947"/>
    <lineage>
        <taxon>Bacteria</taxon>
        <taxon>Pseudomonadati</taxon>
        <taxon>Bacteroidota</taxon>
        <taxon>Flavobacteriia</taxon>
        <taxon>Flavobacteriales</taxon>
        <taxon>Flavobacteriaceae</taxon>
        <taxon>Nonlabens</taxon>
    </lineage>
</organism>
<keyword evidence="2" id="KW-1185">Reference proteome</keyword>
<proteinExistence type="predicted"/>
<protein>
    <submittedName>
        <fullName evidence="1">Uncharacterized protein</fullName>
    </submittedName>
</protein>
<accession>A0ABS0AAE4</accession>
<comment type="caution">
    <text evidence="1">The sequence shown here is derived from an EMBL/GenBank/DDBJ whole genome shotgun (WGS) entry which is preliminary data.</text>
</comment>
<reference evidence="1 2" key="1">
    <citation type="submission" date="2020-11" db="EMBL/GenBank/DDBJ databases">
        <title>P. mediterranea TC4 genome.</title>
        <authorList>
            <person name="Molmeret M."/>
        </authorList>
    </citation>
    <scope>NUCLEOTIDE SEQUENCE [LARGE SCALE GENOMIC DNA]</scope>
    <source>
        <strain evidence="1 2">TC4</strain>
    </source>
</reference>
<evidence type="ECO:0000313" key="2">
    <source>
        <dbReference type="Proteomes" id="UP001194729"/>
    </source>
</evidence>
<evidence type="ECO:0000313" key="1">
    <source>
        <dbReference type="EMBL" id="MBF4986373.1"/>
    </source>
</evidence>
<feature type="non-terminal residue" evidence="1">
    <location>
        <position position="152"/>
    </location>
</feature>
<dbReference type="EMBL" id="JADKYU010001142">
    <property type="protein sequence ID" value="MBF4986373.1"/>
    <property type="molecule type" value="Genomic_DNA"/>
</dbReference>